<dbReference type="InterPro" id="IPR050259">
    <property type="entry name" value="SDR"/>
</dbReference>
<dbReference type="NCBIfam" id="NF009466">
    <property type="entry name" value="PRK12826.1-2"/>
    <property type="match status" value="1"/>
</dbReference>
<evidence type="ECO:0000256" key="2">
    <source>
        <dbReference type="ARBA" id="ARBA00023002"/>
    </source>
</evidence>
<keyword evidence="2" id="KW-0560">Oxidoreductase</keyword>
<dbReference type="SUPFAM" id="SSF51735">
    <property type="entry name" value="NAD(P)-binding Rossmann-fold domains"/>
    <property type="match status" value="1"/>
</dbReference>
<dbReference type="Pfam" id="PF13561">
    <property type="entry name" value="adh_short_C2"/>
    <property type="match status" value="1"/>
</dbReference>
<dbReference type="PRINTS" id="PR00081">
    <property type="entry name" value="GDHRDH"/>
</dbReference>
<name>A0A7V3YHV2_9BACT</name>
<reference evidence="3" key="1">
    <citation type="journal article" date="2020" name="mSystems">
        <title>Genome- and Community-Level Interaction Insights into Carbon Utilization and Element Cycling Functions of Hydrothermarchaeota in Hydrothermal Sediment.</title>
        <authorList>
            <person name="Zhou Z."/>
            <person name="Liu Y."/>
            <person name="Xu W."/>
            <person name="Pan J."/>
            <person name="Luo Z.H."/>
            <person name="Li M."/>
        </authorList>
    </citation>
    <scope>NUCLEOTIDE SEQUENCE [LARGE SCALE GENOMIC DNA]</scope>
    <source>
        <strain evidence="3">SpSt-747</strain>
    </source>
</reference>
<dbReference type="PROSITE" id="PS00061">
    <property type="entry name" value="ADH_SHORT"/>
    <property type="match status" value="1"/>
</dbReference>
<dbReference type="NCBIfam" id="NF005559">
    <property type="entry name" value="PRK07231.1"/>
    <property type="match status" value="1"/>
</dbReference>
<comment type="caution">
    <text evidence="3">The sequence shown here is derived from an EMBL/GenBank/DDBJ whole genome shotgun (WGS) entry which is preliminary data.</text>
</comment>
<dbReference type="InterPro" id="IPR002347">
    <property type="entry name" value="SDR_fam"/>
</dbReference>
<evidence type="ECO:0000313" key="3">
    <source>
        <dbReference type="EMBL" id="HGI31383.1"/>
    </source>
</evidence>
<accession>A0A7V3YHV2</accession>
<sequence length="251" mass="26470">MAGVSGHVALVTGGSRGIGRAISVFLAREGAKVAVNYHRHREAAEEVVAEIQKSGGVAEAFQADVQNAREVEAMVEAVVRTLGVPDILVANAGIGDPDYRGAWNLREEDWDRMIAVNLKGVYLAVRAVLPFMVEKRWGRIVAIASTSGLTGGTSGIHYAASKGGVIALCKALARECAPLGITVNVVAPSKIETDLLHSVTPEEHIPRLLAQIPVGRLGRPEDIARAVLFFAAEEADYLTGQVLVVAGGYGS</sequence>
<dbReference type="Gene3D" id="3.40.50.720">
    <property type="entry name" value="NAD(P)-binding Rossmann-like Domain"/>
    <property type="match status" value="1"/>
</dbReference>
<dbReference type="PANTHER" id="PTHR42879">
    <property type="entry name" value="3-OXOACYL-(ACYL-CARRIER-PROTEIN) REDUCTASE"/>
    <property type="match status" value="1"/>
</dbReference>
<dbReference type="InterPro" id="IPR036291">
    <property type="entry name" value="NAD(P)-bd_dom_sf"/>
</dbReference>
<comment type="similarity">
    <text evidence="1">Belongs to the short-chain dehydrogenases/reductases (SDR) family.</text>
</comment>
<dbReference type="GO" id="GO:0032787">
    <property type="term" value="P:monocarboxylic acid metabolic process"/>
    <property type="evidence" value="ECO:0007669"/>
    <property type="project" value="UniProtKB-ARBA"/>
</dbReference>
<dbReference type="PRINTS" id="PR00080">
    <property type="entry name" value="SDRFAMILY"/>
</dbReference>
<dbReference type="PANTHER" id="PTHR42879:SF2">
    <property type="entry name" value="3-OXOACYL-[ACYL-CARRIER-PROTEIN] REDUCTASE FABG"/>
    <property type="match status" value="1"/>
</dbReference>
<dbReference type="EMBL" id="DTFV01000126">
    <property type="protein sequence ID" value="HGI31383.1"/>
    <property type="molecule type" value="Genomic_DNA"/>
</dbReference>
<dbReference type="AlphaFoldDB" id="A0A7V3YHV2"/>
<organism evidence="3">
    <name type="scientific">Candidatus Caldatribacterium californiense</name>
    <dbReference type="NCBI Taxonomy" id="1454726"/>
    <lineage>
        <taxon>Bacteria</taxon>
        <taxon>Pseudomonadati</taxon>
        <taxon>Atribacterota</taxon>
        <taxon>Atribacteria</taxon>
        <taxon>Atribacterales</taxon>
        <taxon>Candidatus Caldatribacteriaceae</taxon>
        <taxon>Candidatus Caldatribacterium</taxon>
    </lineage>
</organism>
<proteinExistence type="inferred from homology"/>
<evidence type="ECO:0000256" key="1">
    <source>
        <dbReference type="ARBA" id="ARBA00006484"/>
    </source>
</evidence>
<dbReference type="GO" id="GO:0016491">
    <property type="term" value="F:oxidoreductase activity"/>
    <property type="evidence" value="ECO:0007669"/>
    <property type="project" value="UniProtKB-KW"/>
</dbReference>
<dbReference type="InterPro" id="IPR020904">
    <property type="entry name" value="Sc_DH/Rdtase_CS"/>
</dbReference>
<gene>
    <name evidence="3" type="ORF">ENV30_08790</name>
</gene>
<dbReference type="FunFam" id="3.40.50.720:FF:000173">
    <property type="entry name" value="3-oxoacyl-[acyl-carrier protein] reductase"/>
    <property type="match status" value="1"/>
</dbReference>
<protein>
    <submittedName>
        <fullName evidence="3">3-oxoacyl-ACP reductase FabG</fullName>
    </submittedName>
</protein>